<sequence>MKKITLLAAAFAFSFGAVAQTVVIDRPADSTQGLISSNGDNDAGVFCAELIELDSDVVLGTIAVEGFSSTGLALEPSMSGLDFFIYEDDGDVPASNPSFAGEALVDLPGIAVGGGGFDFFDDGAGGVPNNFRINVTAANGGTQVTLPAGNYWVVVAPAGAGDSAGDVRWNWLGNLGSPSSVEPYLIDTDDLFGAGATNWTNIAGLIGEAFPALNVTVTDEALGLGDNDLTGVAVYPNPAQDVLNVTLPSNVEVNSATLIDVLGKTTGASLENGQMNIADLAAGVYILNLDTNLGSFSQKVIKQ</sequence>
<dbReference type="OrthoDB" id="1288696at2"/>
<feature type="chain" id="PRO_5023923302" description="Secretion system C-terminal sorting domain-containing protein" evidence="2">
    <location>
        <begin position="20"/>
        <end position="303"/>
    </location>
</feature>
<protein>
    <recommendedName>
        <fullName evidence="3">Secretion system C-terminal sorting domain-containing protein</fullName>
    </recommendedName>
</protein>
<gene>
    <name evidence="4" type="ORF">ULMA_18770</name>
</gene>
<proteinExistence type="predicted"/>
<dbReference type="EMBL" id="BKCG01000004">
    <property type="protein sequence ID" value="GER59769.1"/>
    <property type="molecule type" value="Genomic_DNA"/>
</dbReference>
<dbReference type="Pfam" id="PF18962">
    <property type="entry name" value="Por_Secre_tail"/>
    <property type="match status" value="1"/>
</dbReference>
<keyword evidence="1 2" id="KW-0732">Signal</keyword>
<evidence type="ECO:0000256" key="2">
    <source>
        <dbReference type="SAM" id="SignalP"/>
    </source>
</evidence>
<organism evidence="4 5">
    <name type="scientific">Patiriisocius marinus</name>
    <dbReference type="NCBI Taxonomy" id="1397112"/>
    <lineage>
        <taxon>Bacteria</taxon>
        <taxon>Pseudomonadati</taxon>
        <taxon>Bacteroidota</taxon>
        <taxon>Flavobacteriia</taxon>
        <taxon>Flavobacteriales</taxon>
        <taxon>Flavobacteriaceae</taxon>
        <taxon>Patiriisocius</taxon>
    </lineage>
</organism>
<comment type="caution">
    <text evidence="4">The sequence shown here is derived from an EMBL/GenBank/DDBJ whole genome shotgun (WGS) entry which is preliminary data.</text>
</comment>
<dbReference type="RefSeq" id="WP_151674224.1">
    <property type="nucleotide sequence ID" value="NZ_BKCG01000004.1"/>
</dbReference>
<evidence type="ECO:0000259" key="3">
    <source>
        <dbReference type="Pfam" id="PF18962"/>
    </source>
</evidence>
<evidence type="ECO:0000256" key="1">
    <source>
        <dbReference type="ARBA" id="ARBA00022729"/>
    </source>
</evidence>
<dbReference type="Proteomes" id="UP000326509">
    <property type="component" value="Unassembled WGS sequence"/>
</dbReference>
<reference evidence="4 5" key="1">
    <citation type="submission" date="2019-08" db="EMBL/GenBank/DDBJ databases">
        <title>Draft genome sequence of Ulvibacter marinus type strain NBRC 109484.</title>
        <authorList>
            <person name="Kawano K."/>
            <person name="Ushijima N."/>
            <person name="Kihara M."/>
            <person name="Itoh H."/>
        </authorList>
    </citation>
    <scope>NUCLEOTIDE SEQUENCE [LARGE SCALE GENOMIC DNA]</scope>
    <source>
        <strain evidence="4 5">NBRC 109484</strain>
    </source>
</reference>
<dbReference type="InterPro" id="IPR026444">
    <property type="entry name" value="Secre_tail"/>
</dbReference>
<feature type="domain" description="Secretion system C-terminal sorting" evidence="3">
    <location>
        <begin position="234"/>
        <end position="301"/>
    </location>
</feature>
<name>A0A5J4IPV4_9FLAO</name>
<evidence type="ECO:0000313" key="4">
    <source>
        <dbReference type="EMBL" id="GER59769.1"/>
    </source>
</evidence>
<feature type="signal peptide" evidence="2">
    <location>
        <begin position="1"/>
        <end position="19"/>
    </location>
</feature>
<accession>A0A5J4IPV4</accession>
<keyword evidence="5" id="KW-1185">Reference proteome</keyword>
<dbReference type="NCBIfam" id="TIGR04183">
    <property type="entry name" value="Por_Secre_tail"/>
    <property type="match status" value="1"/>
</dbReference>
<evidence type="ECO:0000313" key="5">
    <source>
        <dbReference type="Proteomes" id="UP000326509"/>
    </source>
</evidence>
<dbReference type="AlphaFoldDB" id="A0A5J4IPV4"/>